<dbReference type="FunFam" id="1.10.472.10:FF:000010">
    <property type="entry name" value="G1/S-specific cyclin Cln1"/>
    <property type="match status" value="1"/>
</dbReference>
<evidence type="ECO:0000256" key="1">
    <source>
        <dbReference type="ARBA" id="ARBA00008742"/>
    </source>
</evidence>
<keyword evidence="10" id="KW-1185">Reference proteome</keyword>
<evidence type="ECO:0000259" key="7">
    <source>
        <dbReference type="SMART" id="SM00385"/>
    </source>
</evidence>
<dbReference type="SMART" id="SM01332">
    <property type="entry name" value="Cyclin_C"/>
    <property type="match status" value="1"/>
</dbReference>
<dbReference type="InterPro" id="IPR036915">
    <property type="entry name" value="Cyclin-like_sf"/>
</dbReference>
<dbReference type="GO" id="GO:0051726">
    <property type="term" value="P:regulation of cell cycle"/>
    <property type="evidence" value="ECO:0007669"/>
    <property type="project" value="UniProtKB-ARBA"/>
</dbReference>
<feature type="region of interest" description="Disordered" evidence="6">
    <location>
        <begin position="414"/>
        <end position="458"/>
    </location>
</feature>
<dbReference type="Proteomes" id="UP000319731">
    <property type="component" value="Unassembled WGS sequence"/>
</dbReference>
<dbReference type="OrthoDB" id="5590282at2759"/>
<keyword evidence="3 5" id="KW-0195">Cyclin</keyword>
<sequence length="821" mass="91392">MQQTLPLPLSKLEKIGNGENSDTYHSQLIYWPTQPNFEVACECKGCGKQWMHPNGTITPKYHITNIKAHLQKCVTGIVFKSRTPARLEGSTLVAPSTSLKHTLLYDQEGQEDGTSKSYKRSRSTPRNPSHPATISDDAIANLLLEFEVIPPDTSADSSGSSSRGNDSVGSLSPPQSLLLPESLPNLLDHVLDSVEVLKRCNWFMERYQQQTISFVNYLTLYHVRCGATLPLTHLLAFYLSDFVSVSDAVGFIIWSASFIQNYPCSWEDATELMRVLFQHFASILTSRMKAETSYDAVTLPESIHATTFPAPELWPEELCSFFVNLGLCFELEYQSSLPVIITTQLYDPSNLQPDDANSNGGIEKGKGPDRSAHGPGSSSNMPSGLFDSSFDHGGFYDGASWDKTDNVNQAFGALDINKDDNEADSDTDFPESFKTDSDDEDNDSDHDDNDPGMGGGAVQNDAQLMVIQDDAIPAPLFVEHYNAPALQTEDNQDPPFTDDTRKAIIAAFKNPSSTAAFDAVEDLGDSQDAEEYANEISSHMKDLEIQTAPRPNYMDNQPEINWKMRQTLVSWLIQVLEEYDSLQETLYLTINILDRFCSHRKIPRNQYQLLGVASYLIAAKYAENHGHVPTVKQLCKICCDSYPESDFKQMELVILDEIHFVLGHPTAEAFLRADCRFVKCVEMQSRALARYIMEFSVIYEEFIVYMPSVVASASIILAESIRGNHDYEYDDSALSSCVIALAGKLKEPPACLAKKFASQKWLNSAGVVKEWIDKDCRNLELIGHPSLNTRTVSFSGLPSPPPSWPKHIHDKRVKGTGLAFA</sequence>
<dbReference type="InterPro" id="IPR006671">
    <property type="entry name" value="Cyclin_N"/>
</dbReference>
<dbReference type="RefSeq" id="XP_031024387.1">
    <property type="nucleotide sequence ID" value="XM_031169636.1"/>
</dbReference>
<feature type="compositionally biased region" description="Polar residues" evidence="6">
    <location>
        <begin position="349"/>
        <end position="360"/>
    </location>
</feature>
<evidence type="ECO:0000313" key="9">
    <source>
        <dbReference type="EMBL" id="TPX33375.1"/>
    </source>
</evidence>
<dbReference type="SMART" id="SM00385">
    <property type="entry name" value="CYCLIN"/>
    <property type="match status" value="2"/>
</dbReference>
<feature type="domain" description="Cyclin-like" evidence="7">
    <location>
        <begin position="669"/>
        <end position="743"/>
    </location>
</feature>
<evidence type="ECO:0000256" key="2">
    <source>
        <dbReference type="ARBA" id="ARBA00022618"/>
    </source>
</evidence>
<name>A0A507C7B2_9FUNG</name>
<dbReference type="EMBL" id="QEAO01000021">
    <property type="protein sequence ID" value="TPX33375.1"/>
    <property type="molecule type" value="Genomic_DNA"/>
</dbReference>
<keyword evidence="4" id="KW-0131">Cell cycle</keyword>
<feature type="region of interest" description="Disordered" evidence="6">
    <location>
        <begin position="152"/>
        <end position="173"/>
    </location>
</feature>
<dbReference type="GO" id="GO:0051301">
    <property type="term" value="P:cell division"/>
    <property type="evidence" value="ECO:0007669"/>
    <property type="project" value="UniProtKB-KW"/>
</dbReference>
<feature type="region of interest" description="Disordered" evidence="6">
    <location>
        <begin position="104"/>
        <end position="134"/>
    </location>
</feature>
<evidence type="ECO:0000256" key="4">
    <source>
        <dbReference type="ARBA" id="ARBA00023306"/>
    </source>
</evidence>
<dbReference type="Pfam" id="PF02984">
    <property type="entry name" value="Cyclin_C"/>
    <property type="match status" value="1"/>
</dbReference>
<dbReference type="InterPro" id="IPR013763">
    <property type="entry name" value="Cyclin-like_dom"/>
</dbReference>
<dbReference type="InterPro" id="IPR039361">
    <property type="entry name" value="Cyclin"/>
</dbReference>
<dbReference type="AlphaFoldDB" id="A0A507C7B2"/>
<feature type="compositionally biased region" description="Acidic residues" evidence="6">
    <location>
        <begin position="437"/>
        <end position="450"/>
    </location>
</feature>
<organism evidence="9 10">
    <name type="scientific">Synchytrium microbalum</name>
    <dbReference type="NCBI Taxonomy" id="1806994"/>
    <lineage>
        <taxon>Eukaryota</taxon>
        <taxon>Fungi</taxon>
        <taxon>Fungi incertae sedis</taxon>
        <taxon>Chytridiomycota</taxon>
        <taxon>Chytridiomycota incertae sedis</taxon>
        <taxon>Chytridiomycetes</taxon>
        <taxon>Synchytriales</taxon>
        <taxon>Synchytriaceae</taxon>
        <taxon>Synchytrium</taxon>
    </lineage>
</organism>
<evidence type="ECO:0008006" key="11">
    <source>
        <dbReference type="Google" id="ProtNLM"/>
    </source>
</evidence>
<feature type="domain" description="Cyclin-like" evidence="7">
    <location>
        <begin position="570"/>
        <end position="656"/>
    </location>
</feature>
<dbReference type="Pfam" id="PF00134">
    <property type="entry name" value="Cyclin_N"/>
    <property type="match status" value="1"/>
</dbReference>
<evidence type="ECO:0000313" key="10">
    <source>
        <dbReference type="Proteomes" id="UP000319731"/>
    </source>
</evidence>
<dbReference type="PANTHER" id="PTHR10177">
    <property type="entry name" value="CYCLINS"/>
    <property type="match status" value="1"/>
</dbReference>
<dbReference type="STRING" id="1806994.A0A507C7B2"/>
<keyword evidence="2" id="KW-0132">Cell division</keyword>
<reference evidence="9 10" key="1">
    <citation type="journal article" date="2019" name="Sci. Rep.">
        <title>Comparative genomics of chytrid fungi reveal insights into the obligate biotrophic and pathogenic lifestyle of Synchytrium endobioticum.</title>
        <authorList>
            <person name="van de Vossenberg B.T.L.H."/>
            <person name="Warris S."/>
            <person name="Nguyen H.D.T."/>
            <person name="van Gent-Pelzer M.P.E."/>
            <person name="Joly D.L."/>
            <person name="van de Geest H.C."/>
            <person name="Bonants P.J.M."/>
            <person name="Smith D.S."/>
            <person name="Levesque C.A."/>
            <person name="van der Lee T.A.J."/>
        </authorList>
    </citation>
    <scope>NUCLEOTIDE SEQUENCE [LARGE SCALE GENOMIC DNA]</scope>
    <source>
        <strain evidence="9 10">JEL517</strain>
    </source>
</reference>
<comment type="similarity">
    <text evidence="1 5">Belongs to the cyclin family.</text>
</comment>
<dbReference type="SUPFAM" id="SSF47954">
    <property type="entry name" value="Cyclin-like"/>
    <property type="match status" value="2"/>
</dbReference>
<dbReference type="GeneID" id="42004933"/>
<evidence type="ECO:0000256" key="5">
    <source>
        <dbReference type="RuleBase" id="RU000383"/>
    </source>
</evidence>
<evidence type="ECO:0000256" key="3">
    <source>
        <dbReference type="ARBA" id="ARBA00023127"/>
    </source>
</evidence>
<evidence type="ECO:0000259" key="8">
    <source>
        <dbReference type="SMART" id="SM01332"/>
    </source>
</evidence>
<protein>
    <recommendedName>
        <fullName evidence="11">Cyclin N-terminal domain-containing protein</fullName>
    </recommendedName>
</protein>
<dbReference type="GO" id="GO:0019887">
    <property type="term" value="F:protein kinase regulator activity"/>
    <property type="evidence" value="ECO:0007669"/>
    <property type="project" value="UniProtKB-ARBA"/>
</dbReference>
<dbReference type="Gene3D" id="1.10.472.10">
    <property type="entry name" value="Cyclin-like"/>
    <property type="match status" value="2"/>
</dbReference>
<comment type="caution">
    <text evidence="9">The sequence shown here is derived from an EMBL/GenBank/DDBJ whole genome shotgun (WGS) entry which is preliminary data.</text>
</comment>
<gene>
    <name evidence="9" type="ORF">SmJEL517_g03708</name>
</gene>
<feature type="region of interest" description="Disordered" evidence="6">
    <location>
        <begin position="349"/>
        <end position="384"/>
    </location>
</feature>
<dbReference type="InterPro" id="IPR004367">
    <property type="entry name" value="Cyclin_C-dom"/>
</dbReference>
<dbReference type="CDD" id="cd20537">
    <property type="entry name" value="CYCLIN_CCNO-like_rpt2"/>
    <property type="match status" value="1"/>
</dbReference>
<accession>A0A507C7B2</accession>
<proteinExistence type="inferred from homology"/>
<feature type="domain" description="Cyclin C-terminal" evidence="8">
    <location>
        <begin position="665"/>
        <end position="770"/>
    </location>
</feature>
<evidence type="ECO:0000256" key="6">
    <source>
        <dbReference type="SAM" id="MobiDB-lite"/>
    </source>
</evidence>
<feature type="compositionally biased region" description="Basic and acidic residues" evidence="6">
    <location>
        <begin position="363"/>
        <end position="372"/>
    </location>
</feature>